<dbReference type="Proteomes" id="UP000822184">
    <property type="component" value="Unassembled WGS sequence"/>
</dbReference>
<reference evidence="1" key="1">
    <citation type="submission" date="2020-05" db="EMBL/GenBank/DDBJ databases">
        <authorList>
            <person name="Brown S."/>
            <person name="Huntemann M."/>
            <person name="Clum A."/>
            <person name="Spunde A."/>
            <person name="Palaniappan K."/>
            <person name="Ritter S."/>
            <person name="Mikhailova N."/>
            <person name="Chen I.-M."/>
            <person name="Stamatis D."/>
            <person name="Reddy T."/>
            <person name="O'Malley R."/>
            <person name="Daum C."/>
            <person name="Shapiro N."/>
            <person name="Ivanova N."/>
            <person name="Kyrpides N."/>
            <person name="Woyke T."/>
        </authorList>
    </citation>
    <scope>NUCLEOTIDE SEQUENCE</scope>
    <source>
        <strain evidence="1">DJ080</strain>
    </source>
</reference>
<name>A0A1S8T5B1_CLOBE</name>
<comment type="caution">
    <text evidence="2">The sequence shown here is derived from an EMBL/GenBank/DDBJ whole genome shotgun (WGS) entry which is preliminary data.</text>
</comment>
<evidence type="ECO:0000313" key="1">
    <source>
        <dbReference type="EMBL" id="NRT91523.1"/>
    </source>
</evidence>
<dbReference type="Proteomes" id="UP001193748">
    <property type="component" value="Unassembled WGS sequence"/>
</dbReference>
<dbReference type="InterPro" id="IPR012337">
    <property type="entry name" value="RNaseH-like_sf"/>
</dbReference>
<sequence>MTPLDILTQYTDRWAIEPFFRDCKTYIGLDEYQVRSEKSINRYIAIIIINYTYCKSYSNELDHFNTGYNAAKKDL</sequence>
<protein>
    <submittedName>
        <fullName evidence="2">Uncharacterized protein</fullName>
    </submittedName>
</protein>
<evidence type="ECO:0000313" key="2">
    <source>
        <dbReference type="EMBL" id="NSB13047.1"/>
    </source>
</evidence>
<reference evidence="2" key="2">
    <citation type="submission" date="2020-06" db="EMBL/GenBank/DDBJ databases">
        <title>Genomic insights into acetone-butanol-ethanol (ABE) fermentation by sequencing solventogenic clostridia strains.</title>
        <authorList>
            <person name="Brown S."/>
        </authorList>
    </citation>
    <scope>NUCLEOTIDE SEQUENCE</scope>
    <source>
        <strain evidence="2">DJ123</strain>
    </source>
</reference>
<reference evidence="1" key="3">
    <citation type="journal article" date="2022" name="Nat. Biotechnol.">
        <title>Carbon-negative production of acetone and isopropanol by gas fermentation at industrial pilot scale.</title>
        <authorList>
            <person name="Liew F.E."/>
            <person name="Nogle R."/>
            <person name="Abdalla T."/>
            <person name="Rasor B.J."/>
            <person name="Canter C."/>
            <person name="Jensen R.O."/>
            <person name="Wang L."/>
            <person name="Strutz J."/>
            <person name="Chirania P."/>
            <person name="De Tissera S."/>
            <person name="Mueller A.P."/>
            <person name="Ruan Z."/>
            <person name="Gao A."/>
            <person name="Tran L."/>
            <person name="Engle N.L."/>
            <person name="Bromley J.C."/>
            <person name="Daniell J."/>
            <person name="Conrado R."/>
            <person name="Tschaplinski T.J."/>
            <person name="Giannone R.J."/>
            <person name="Hettich R.L."/>
            <person name="Karim A.S."/>
            <person name="Simpson S.D."/>
            <person name="Brown S.D."/>
            <person name="Leang C."/>
            <person name="Jewett M.C."/>
            <person name="Kopke M."/>
        </authorList>
    </citation>
    <scope>NUCLEOTIDE SEQUENCE</scope>
    <source>
        <strain evidence="1">DJ080</strain>
    </source>
</reference>
<organism evidence="2 3">
    <name type="scientific">Clostridium beijerinckii</name>
    <name type="common">Clostridium MP</name>
    <dbReference type="NCBI Taxonomy" id="1520"/>
    <lineage>
        <taxon>Bacteria</taxon>
        <taxon>Bacillati</taxon>
        <taxon>Bacillota</taxon>
        <taxon>Clostridia</taxon>
        <taxon>Eubacteriales</taxon>
        <taxon>Clostridiaceae</taxon>
        <taxon>Clostridium</taxon>
    </lineage>
</organism>
<gene>
    <name evidence="1" type="ORF">B0H41_005202</name>
    <name evidence="2" type="ORF">BCD95_001306</name>
</gene>
<dbReference type="EMBL" id="JABTDW010000001">
    <property type="protein sequence ID" value="NSB13047.1"/>
    <property type="molecule type" value="Genomic_DNA"/>
</dbReference>
<dbReference type="RefSeq" id="WP_077845270.1">
    <property type="nucleotide sequence ID" value="NZ_CP107022.1"/>
</dbReference>
<dbReference type="EMBL" id="JABSWW010000001">
    <property type="protein sequence ID" value="NRT91523.1"/>
    <property type="molecule type" value="Genomic_DNA"/>
</dbReference>
<evidence type="ECO:0000313" key="3">
    <source>
        <dbReference type="Proteomes" id="UP000822184"/>
    </source>
</evidence>
<dbReference type="AlphaFoldDB" id="A0A1S8T5B1"/>
<accession>A0A1S8T5B1</accession>
<dbReference type="SUPFAM" id="SSF53098">
    <property type="entry name" value="Ribonuclease H-like"/>
    <property type="match status" value="1"/>
</dbReference>
<proteinExistence type="predicted"/>